<dbReference type="AlphaFoldDB" id="A0A010RVW9"/>
<name>A0A010RVW9_PSEFL</name>
<feature type="binding site" evidence="6">
    <location>
        <begin position="16"/>
        <end position="23"/>
    </location>
    <ligand>
        <name>ATP</name>
        <dbReference type="ChEBI" id="CHEBI:30616"/>
    </ligand>
</feature>
<evidence type="ECO:0000256" key="2">
    <source>
        <dbReference type="ARBA" id="ARBA00005069"/>
    </source>
</evidence>
<dbReference type="SMART" id="SM00072">
    <property type="entry name" value="GuKc"/>
    <property type="match status" value="1"/>
</dbReference>
<comment type="function">
    <text evidence="6">Catalyzes the phosphorylation of ribose 1,5-bisphosphate to 5-phospho-D-ribosyl alpha-1-diphosphate (PRPP).</text>
</comment>
<evidence type="ECO:0000313" key="8">
    <source>
        <dbReference type="EMBL" id="EXF96381.1"/>
    </source>
</evidence>
<dbReference type="GO" id="GO:0033863">
    <property type="term" value="F:ribose 1,5-bisphosphate phosphokinase activity"/>
    <property type="evidence" value="ECO:0007669"/>
    <property type="project" value="UniProtKB-UniRule"/>
</dbReference>
<dbReference type="GO" id="GO:0019634">
    <property type="term" value="P:organic phosphonate metabolic process"/>
    <property type="evidence" value="ECO:0007669"/>
    <property type="project" value="UniProtKB-UniRule"/>
</dbReference>
<evidence type="ECO:0000256" key="6">
    <source>
        <dbReference type="HAMAP-Rule" id="MF_00836"/>
    </source>
</evidence>
<dbReference type="InterPro" id="IPR008145">
    <property type="entry name" value="GK/Ca_channel_bsu"/>
</dbReference>
<evidence type="ECO:0000256" key="3">
    <source>
        <dbReference type="ARBA" id="ARBA00022679"/>
    </source>
</evidence>
<dbReference type="Proteomes" id="UP000022611">
    <property type="component" value="Unassembled WGS sequence"/>
</dbReference>
<dbReference type="InterPro" id="IPR012699">
    <property type="entry name" value="PhnN"/>
</dbReference>
<accession>A0A010RVW9</accession>
<feature type="domain" description="Guanylate kinase/L-type calcium channel beta subunit" evidence="7">
    <location>
        <begin position="8"/>
        <end position="192"/>
    </location>
</feature>
<dbReference type="UniPathway" id="UPA00087">
    <property type="reaction ID" value="UER00175"/>
</dbReference>
<evidence type="ECO:0000256" key="5">
    <source>
        <dbReference type="ARBA" id="ARBA00022840"/>
    </source>
</evidence>
<dbReference type="HAMAP" id="MF_00836">
    <property type="entry name" value="PhnN"/>
    <property type="match status" value="1"/>
</dbReference>
<keyword evidence="5 6" id="KW-0067">ATP-binding</keyword>
<dbReference type="PATRIC" id="fig|1042209.11.peg.561"/>
<dbReference type="eggNOG" id="COG3709">
    <property type="taxonomic scope" value="Bacteria"/>
</dbReference>
<sequence length="198" mass="21598">MRDDIGGRGRLIYLMGPSGSGKDSLIDAARGSLLGLDCIVVRRVITRSAESVGEDAMGVTAEQFAQMRHEGGFALCWRANGLDYGIPAEIDCWLSDGRHVLINGSRGHLSEAMARYPTLLPILLTVKTDALRKRLERRGRESAEEIEARLERNALFSADVAREDPEGIFQLDNSGELSTAVDNLLALLMREGISAKAD</sequence>
<organism evidence="8 9">
    <name type="scientific">Pseudomonas fluorescens HK44</name>
    <dbReference type="NCBI Taxonomy" id="1042209"/>
    <lineage>
        <taxon>Bacteria</taxon>
        <taxon>Pseudomonadati</taxon>
        <taxon>Pseudomonadota</taxon>
        <taxon>Gammaproteobacteria</taxon>
        <taxon>Pseudomonadales</taxon>
        <taxon>Pseudomonadaceae</taxon>
        <taxon>Pseudomonas</taxon>
    </lineage>
</organism>
<evidence type="ECO:0000256" key="1">
    <source>
        <dbReference type="ARBA" id="ARBA00000373"/>
    </source>
</evidence>
<dbReference type="HOGENOM" id="CLU_102477_0_0_6"/>
<reference evidence="8 9" key="1">
    <citation type="journal article" date="2011" name="J. Bacteriol.">
        <title>Draft genome sequence of the polycyclic aromatic hydrocarbon-degrading, genetically engineered bioluminescent bioreporter Pseudomonas fluorescens HK44.</title>
        <authorList>
            <person name="Chauhan A."/>
            <person name="Layton A.C."/>
            <person name="Williams D.E."/>
            <person name="Smartt A.E."/>
            <person name="Ripp S."/>
            <person name="Karpinets T.V."/>
            <person name="Brown S.D."/>
            <person name="Sayler G.S."/>
        </authorList>
    </citation>
    <scope>NUCLEOTIDE SEQUENCE [LARGE SCALE GENOMIC DNA]</scope>
    <source>
        <strain evidence="8 9">HK44</strain>
    </source>
</reference>
<comment type="pathway">
    <text evidence="2 6">Metabolic intermediate biosynthesis; 5-phospho-alpha-D-ribose 1-diphosphate biosynthesis; 5-phospho-alpha-D-ribose 1-diphosphate from D-ribose 5-phosphate (route II): step 3/3.</text>
</comment>
<keyword evidence="8" id="KW-0418">Kinase</keyword>
<comment type="caution">
    <text evidence="8">The sequence shown here is derived from an EMBL/GenBank/DDBJ whole genome shotgun (WGS) entry which is preliminary data.</text>
</comment>
<evidence type="ECO:0000259" key="7">
    <source>
        <dbReference type="SMART" id="SM00072"/>
    </source>
</evidence>
<dbReference type="NCBIfam" id="NF007485">
    <property type="entry name" value="PRK10078.1"/>
    <property type="match status" value="1"/>
</dbReference>
<dbReference type="NCBIfam" id="TIGR02322">
    <property type="entry name" value="phosphon_PhnN"/>
    <property type="match status" value="1"/>
</dbReference>
<keyword evidence="4 6" id="KW-0547">Nucleotide-binding</keyword>
<dbReference type="GO" id="GO:0006015">
    <property type="term" value="P:5-phosphoribose 1-diphosphate biosynthetic process"/>
    <property type="evidence" value="ECO:0007669"/>
    <property type="project" value="UniProtKB-UniRule"/>
</dbReference>
<protein>
    <recommendedName>
        <fullName evidence="6">Ribose 1,5-bisphosphate phosphokinase PhnN</fullName>
        <ecNumber evidence="6">2.7.4.23</ecNumber>
    </recommendedName>
    <alternativeName>
        <fullName evidence="6">Ribose 1,5-bisphosphokinase</fullName>
    </alternativeName>
</protein>
<dbReference type="GO" id="GO:0005524">
    <property type="term" value="F:ATP binding"/>
    <property type="evidence" value="ECO:0007669"/>
    <property type="project" value="UniProtKB-KW"/>
</dbReference>
<dbReference type="InterPro" id="IPR027417">
    <property type="entry name" value="P-loop_NTPase"/>
</dbReference>
<dbReference type="EC" id="2.7.4.23" evidence="6"/>
<dbReference type="SUPFAM" id="SSF52540">
    <property type="entry name" value="P-loop containing nucleoside triphosphate hydrolases"/>
    <property type="match status" value="1"/>
</dbReference>
<dbReference type="RefSeq" id="WP_019693150.1">
    <property type="nucleotide sequence ID" value="NZ_AFOY02000003.1"/>
</dbReference>
<dbReference type="OrthoDB" id="341217at2"/>
<dbReference type="Gene3D" id="3.40.50.300">
    <property type="entry name" value="P-loop containing nucleotide triphosphate hydrolases"/>
    <property type="match status" value="1"/>
</dbReference>
<proteinExistence type="inferred from homology"/>
<evidence type="ECO:0000313" key="9">
    <source>
        <dbReference type="Proteomes" id="UP000022611"/>
    </source>
</evidence>
<dbReference type="EMBL" id="AFOY02000003">
    <property type="protein sequence ID" value="EXF96381.1"/>
    <property type="molecule type" value="Genomic_DNA"/>
</dbReference>
<comment type="similarity">
    <text evidence="6">Belongs to the ribose 1,5-bisphosphokinase family.</text>
</comment>
<keyword evidence="3 6" id="KW-0808">Transferase</keyword>
<gene>
    <name evidence="6" type="primary">phnN</name>
    <name evidence="8" type="ORF">HK44_020185</name>
</gene>
<comment type="catalytic activity">
    <reaction evidence="1 6">
        <text>alpha-D-ribose 1,5-bisphosphate + ATP = 5-phospho-alpha-D-ribose 1-diphosphate + ADP</text>
        <dbReference type="Rhea" id="RHEA:20109"/>
        <dbReference type="ChEBI" id="CHEBI:30616"/>
        <dbReference type="ChEBI" id="CHEBI:58017"/>
        <dbReference type="ChEBI" id="CHEBI:68688"/>
        <dbReference type="ChEBI" id="CHEBI:456216"/>
        <dbReference type="EC" id="2.7.4.23"/>
    </reaction>
</comment>
<evidence type="ECO:0000256" key="4">
    <source>
        <dbReference type="ARBA" id="ARBA00022741"/>
    </source>
</evidence>